<dbReference type="RefSeq" id="WP_158558355.1">
    <property type="nucleotide sequence ID" value="NZ_POUA01000570.1"/>
</dbReference>
<evidence type="ECO:0000313" key="3">
    <source>
        <dbReference type="Proteomes" id="UP000248544"/>
    </source>
</evidence>
<protein>
    <submittedName>
        <fullName evidence="2">Uncharacterized protein</fullName>
    </submittedName>
</protein>
<evidence type="ECO:0000313" key="2">
    <source>
        <dbReference type="EMBL" id="PZG21688.1"/>
    </source>
</evidence>
<feature type="region of interest" description="Disordered" evidence="1">
    <location>
        <begin position="84"/>
        <end position="116"/>
    </location>
</feature>
<gene>
    <name evidence="2" type="ORF">C1I98_36995</name>
</gene>
<dbReference type="Proteomes" id="UP000248544">
    <property type="component" value="Unassembled WGS sequence"/>
</dbReference>
<accession>A0A2W2F9W6</accession>
<organism evidence="2 3">
    <name type="scientific">Spongiactinospora gelatinilytica</name>
    <dbReference type="NCBI Taxonomy" id="2666298"/>
    <lineage>
        <taxon>Bacteria</taxon>
        <taxon>Bacillati</taxon>
        <taxon>Actinomycetota</taxon>
        <taxon>Actinomycetes</taxon>
        <taxon>Streptosporangiales</taxon>
        <taxon>Streptosporangiaceae</taxon>
        <taxon>Spongiactinospora</taxon>
    </lineage>
</organism>
<evidence type="ECO:0000256" key="1">
    <source>
        <dbReference type="SAM" id="MobiDB-lite"/>
    </source>
</evidence>
<name>A0A2W2F9W6_9ACTN</name>
<reference evidence="2 3" key="1">
    <citation type="submission" date="2018-01" db="EMBL/GenBank/DDBJ databases">
        <title>Draft genome sequence of Sphaerisporangium sp. 7K107.</title>
        <authorList>
            <person name="Sahin N."/>
            <person name="Saygin H."/>
            <person name="Ay H."/>
        </authorList>
    </citation>
    <scope>NUCLEOTIDE SEQUENCE [LARGE SCALE GENOMIC DNA]</scope>
    <source>
        <strain evidence="2 3">7K107</strain>
    </source>
</reference>
<dbReference type="EMBL" id="POUA01000570">
    <property type="protein sequence ID" value="PZG21688.1"/>
    <property type="molecule type" value="Genomic_DNA"/>
</dbReference>
<sequence>GGGLRSFARNAGRHLQQGVLTWLLGTGAAAGVQVPRTFDVLGIVTMIGGMLGISWPNIRARVARRVPEQAITAAETSVPLVAQVRRRGVADRRRRETGERGGGPRPPAARQVQPVR</sequence>
<feature type="non-terminal residue" evidence="2">
    <location>
        <position position="1"/>
    </location>
</feature>
<comment type="caution">
    <text evidence="2">The sequence shown here is derived from an EMBL/GenBank/DDBJ whole genome shotgun (WGS) entry which is preliminary data.</text>
</comment>
<feature type="compositionally biased region" description="Basic and acidic residues" evidence="1">
    <location>
        <begin position="88"/>
        <end position="99"/>
    </location>
</feature>
<keyword evidence="3" id="KW-1185">Reference proteome</keyword>
<proteinExistence type="predicted"/>
<dbReference type="AlphaFoldDB" id="A0A2W2F9W6"/>